<evidence type="ECO:0000313" key="2">
    <source>
        <dbReference type="EnsemblMetazoa" id="GPAI032162-PA"/>
    </source>
</evidence>
<reference evidence="3" key="1">
    <citation type="submission" date="2014-03" db="EMBL/GenBank/DDBJ databases">
        <authorList>
            <person name="Aksoy S."/>
            <person name="Warren W."/>
            <person name="Wilson R.K."/>
        </authorList>
    </citation>
    <scope>NUCLEOTIDE SEQUENCE [LARGE SCALE GENOMIC DNA]</scope>
    <source>
        <strain evidence="3">IAEA</strain>
    </source>
</reference>
<evidence type="ECO:0000313" key="3">
    <source>
        <dbReference type="Proteomes" id="UP000092445"/>
    </source>
</evidence>
<dbReference type="VEuPathDB" id="VectorBase:GPAI032162"/>
<sequence length="135" mass="16096">MQHSRKFAVVLPHRRHRYSYRSTCCVIVAIVVCVCDLFNKVLNILLKILIKFYYNFILFHLELTTEEKYNESLSIITKDRCSYYYGNVRSTMVWEFLHISKCQGRLKIDFQLKQDNSTSEQLLTCGYTKRDKALH</sequence>
<proteinExistence type="predicted"/>
<name>A0A1B0A249_GLOPL</name>
<evidence type="ECO:0000256" key="1">
    <source>
        <dbReference type="SAM" id="Phobius"/>
    </source>
</evidence>
<reference evidence="2" key="2">
    <citation type="submission" date="2020-05" db="UniProtKB">
        <authorList>
            <consortium name="EnsemblMetazoa"/>
        </authorList>
    </citation>
    <scope>IDENTIFICATION</scope>
    <source>
        <strain evidence="2">IAEA</strain>
    </source>
</reference>
<feature type="transmembrane region" description="Helical" evidence="1">
    <location>
        <begin position="20"/>
        <end position="38"/>
    </location>
</feature>
<protein>
    <submittedName>
        <fullName evidence="2">Uncharacterized protein</fullName>
    </submittedName>
</protein>
<dbReference type="AlphaFoldDB" id="A0A1B0A249"/>
<keyword evidence="1" id="KW-0472">Membrane</keyword>
<dbReference type="Proteomes" id="UP000092445">
    <property type="component" value="Unassembled WGS sequence"/>
</dbReference>
<keyword evidence="3" id="KW-1185">Reference proteome</keyword>
<keyword evidence="1" id="KW-1133">Transmembrane helix</keyword>
<organism evidence="2 3">
    <name type="scientific">Glossina pallidipes</name>
    <name type="common">Tsetse fly</name>
    <dbReference type="NCBI Taxonomy" id="7398"/>
    <lineage>
        <taxon>Eukaryota</taxon>
        <taxon>Metazoa</taxon>
        <taxon>Ecdysozoa</taxon>
        <taxon>Arthropoda</taxon>
        <taxon>Hexapoda</taxon>
        <taxon>Insecta</taxon>
        <taxon>Pterygota</taxon>
        <taxon>Neoptera</taxon>
        <taxon>Endopterygota</taxon>
        <taxon>Diptera</taxon>
        <taxon>Brachycera</taxon>
        <taxon>Muscomorpha</taxon>
        <taxon>Hippoboscoidea</taxon>
        <taxon>Glossinidae</taxon>
        <taxon>Glossina</taxon>
    </lineage>
</organism>
<accession>A0A1B0A249</accession>
<keyword evidence="1" id="KW-0812">Transmembrane</keyword>
<dbReference type="EnsemblMetazoa" id="GPAI032162-RA">
    <property type="protein sequence ID" value="GPAI032162-PA"/>
    <property type="gene ID" value="GPAI032162"/>
</dbReference>